<feature type="region of interest" description="Disordered" evidence="3">
    <location>
        <begin position="121"/>
        <end position="142"/>
    </location>
</feature>
<proteinExistence type="predicted"/>
<dbReference type="InterPro" id="IPR050595">
    <property type="entry name" value="Bact_response_regulator"/>
</dbReference>
<dbReference type="PANTHER" id="PTHR44591:SF25">
    <property type="entry name" value="CHEMOTAXIS TWO-COMPONENT RESPONSE REGULATOR"/>
    <property type="match status" value="1"/>
</dbReference>
<feature type="modified residue" description="4-aspartylphosphate" evidence="2">
    <location>
        <position position="53"/>
    </location>
</feature>
<evidence type="ECO:0000256" key="2">
    <source>
        <dbReference type="PROSITE-ProRule" id="PRU00169"/>
    </source>
</evidence>
<gene>
    <name evidence="5" type="ORF">ACFFRE_01735</name>
</gene>
<evidence type="ECO:0000259" key="4">
    <source>
        <dbReference type="PROSITE" id="PS50110"/>
    </source>
</evidence>
<comment type="caution">
    <text evidence="5">The sequence shown here is derived from an EMBL/GenBank/DDBJ whole genome shotgun (WGS) entry which is preliminary data.</text>
</comment>
<dbReference type="PROSITE" id="PS50110">
    <property type="entry name" value="RESPONSE_REGULATORY"/>
    <property type="match status" value="1"/>
</dbReference>
<dbReference type="SUPFAM" id="SSF52172">
    <property type="entry name" value="CheY-like"/>
    <property type="match status" value="1"/>
</dbReference>
<dbReference type="InterPro" id="IPR011006">
    <property type="entry name" value="CheY-like_superfamily"/>
</dbReference>
<reference evidence="5 6" key="1">
    <citation type="submission" date="2024-09" db="EMBL/GenBank/DDBJ databases">
        <authorList>
            <person name="Sun Q."/>
            <person name="Mori K."/>
        </authorList>
    </citation>
    <scope>NUCLEOTIDE SEQUENCE [LARGE SCALE GENOMIC DNA]</scope>
    <source>
        <strain evidence="5 6">JCM 15389</strain>
    </source>
</reference>
<feature type="domain" description="Response regulatory" evidence="4">
    <location>
        <begin position="2"/>
        <end position="118"/>
    </location>
</feature>
<feature type="compositionally biased region" description="Low complexity" evidence="3">
    <location>
        <begin position="123"/>
        <end position="134"/>
    </location>
</feature>
<name>A0ABV6C3Q0_9ACTN</name>
<evidence type="ECO:0000313" key="6">
    <source>
        <dbReference type="Proteomes" id="UP001589788"/>
    </source>
</evidence>
<dbReference type="RefSeq" id="WP_377787547.1">
    <property type="nucleotide sequence ID" value="NZ_JBHLYQ010000008.1"/>
</dbReference>
<dbReference type="SMART" id="SM00448">
    <property type="entry name" value="REC"/>
    <property type="match status" value="1"/>
</dbReference>
<protein>
    <submittedName>
        <fullName evidence="5">Response regulator</fullName>
    </submittedName>
</protein>
<accession>A0ABV6C3Q0</accession>
<dbReference type="Proteomes" id="UP001589788">
    <property type="component" value="Unassembled WGS sequence"/>
</dbReference>
<sequence>MRVLVVDDSRAMRMLIRRELRSIEGVEDVLEADSGQAAIAVLETEPIDLVLSDWNMPEMSGIELLTTLRAWGWPGRFAFLTSESGTATATQAAEAGASFLLTKPFSAEDLARHIARVFEDDSAPAPEAPAGAPAQRGHSTGEAPGVEEVLQGLLRRPVSARPAGPPRLEVARALARYQDHQGRVVALGIAEIAFAASAGAALSMLPPATAAEWAQAGVLTEAVAQNFHEVANVLSRVAHHGGAKCSLKEVTFLAPFEKPEEFPRIAEAHHQENLEITVQGYQAGRVGFVSLEP</sequence>
<dbReference type="Gene3D" id="3.40.50.2300">
    <property type="match status" value="1"/>
</dbReference>
<dbReference type="EMBL" id="JBHLYQ010000008">
    <property type="protein sequence ID" value="MFC0080877.1"/>
    <property type="molecule type" value="Genomic_DNA"/>
</dbReference>
<evidence type="ECO:0000256" key="1">
    <source>
        <dbReference type="ARBA" id="ARBA00022553"/>
    </source>
</evidence>
<keyword evidence="6" id="KW-1185">Reference proteome</keyword>
<dbReference type="InterPro" id="IPR001789">
    <property type="entry name" value="Sig_transdc_resp-reg_receiver"/>
</dbReference>
<keyword evidence="1 2" id="KW-0597">Phosphoprotein</keyword>
<evidence type="ECO:0000313" key="5">
    <source>
        <dbReference type="EMBL" id="MFC0080877.1"/>
    </source>
</evidence>
<dbReference type="PANTHER" id="PTHR44591">
    <property type="entry name" value="STRESS RESPONSE REGULATOR PROTEIN 1"/>
    <property type="match status" value="1"/>
</dbReference>
<dbReference type="Pfam" id="PF00072">
    <property type="entry name" value="Response_reg"/>
    <property type="match status" value="1"/>
</dbReference>
<organism evidence="5 6">
    <name type="scientific">Aciditerrimonas ferrireducens</name>
    <dbReference type="NCBI Taxonomy" id="667306"/>
    <lineage>
        <taxon>Bacteria</taxon>
        <taxon>Bacillati</taxon>
        <taxon>Actinomycetota</taxon>
        <taxon>Acidimicrobiia</taxon>
        <taxon>Acidimicrobiales</taxon>
        <taxon>Acidimicrobiaceae</taxon>
        <taxon>Aciditerrimonas</taxon>
    </lineage>
</organism>
<evidence type="ECO:0000256" key="3">
    <source>
        <dbReference type="SAM" id="MobiDB-lite"/>
    </source>
</evidence>